<dbReference type="Gene3D" id="3.40.50.261">
    <property type="entry name" value="Succinyl-CoA synthetase domains"/>
    <property type="match status" value="2"/>
</dbReference>
<dbReference type="SUPFAM" id="SSF56059">
    <property type="entry name" value="Glutathione synthetase ATP-binding domain-like"/>
    <property type="match status" value="1"/>
</dbReference>
<dbReference type="InterPro" id="IPR036291">
    <property type="entry name" value="NAD(P)-bd_dom_sf"/>
</dbReference>
<dbReference type="InterPro" id="IPR003781">
    <property type="entry name" value="CoA-bd"/>
</dbReference>
<dbReference type="Gene3D" id="3.30.1490.20">
    <property type="entry name" value="ATP-grasp fold, A domain"/>
    <property type="match status" value="1"/>
</dbReference>
<dbReference type="SUPFAM" id="SSF52210">
    <property type="entry name" value="Succinyl-CoA synthetase domains"/>
    <property type="match status" value="2"/>
</dbReference>
<gene>
    <name evidence="2" type="ORF">QRX50_06425</name>
</gene>
<reference evidence="2 3" key="1">
    <citation type="submission" date="2023-06" db="EMBL/GenBank/DDBJ databases">
        <authorList>
            <person name="Oyuntsetseg B."/>
            <person name="Kim S.B."/>
        </authorList>
    </citation>
    <scope>NUCLEOTIDE SEQUENCE [LARGE SCALE GENOMIC DNA]</scope>
    <source>
        <strain evidence="2 3">2-15</strain>
    </source>
</reference>
<dbReference type="InterPro" id="IPR016102">
    <property type="entry name" value="Succinyl-CoA_synth-like"/>
</dbReference>
<dbReference type="Pfam" id="PF13607">
    <property type="entry name" value="Succ_CoA_lig"/>
    <property type="match status" value="1"/>
</dbReference>
<dbReference type="PANTHER" id="PTHR42793:SF1">
    <property type="entry name" value="PEPTIDYL-LYSINE N-ACETYLTRANSFERASE PATZ"/>
    <property type="match status" value="1"/>
</dbReference>
<feature type="domain" description="CoA-binding" evidence="1">
    <location>
        <begin position="12"/>
        <end position="107"/>
    </location>
</feature>
<evidence type="ECO:0000313" key="2">
    <source>
        <dbReference type="EMBL" id="WIX80412.1"/>
    </source>
</evidence>
<dbReference type="InterPro" id="IPR013815">
    <property type="entry name" value="ATP_grasp_subdomain_1"/>
</dbReference>
<dbReference type="Pfam" id="PF13380">
    <property type="entry name" value="CoA_binding_2"/>
    <property type="match status" value="1"/>
</dbReference>
<dbReference type="InterPro" id="IPR032875">
    <property type="entry name" value="Succ_CoA_lig_flav_dom"/>
</dbReference>
<accession>A0A9Y2MYZ5</accession>
<dbReference type="SUPFAM" id="SSF51735">
    <property type="entry name" value="NAD(P)-binding Rossmann-fold domains"/>
    <property type="match status" value="1"/>
</dbReference>
<dbReference type="RefSeq" id="WP_285971042.1">
    <property type="nucleotide sequence ID" value="NZ_CP127294.1"/>
</dbReference>
<dbReference type="GO" id="GO:0016874">
    <property type="term" value="F:ligase activity"/>
    <property type="evidence" value="ECO:0007669"/>
    <property type="project" value="UniProtKB-KW"/>
</dbReference>
<dbReference type="Gene3D" id="3.30.470.20">
    <property type="entry name" value="ATP-grasp fold, B domain"/>
    <property type="match status" value="1"/>
</dbReference>
<sequence>MTVKTDELAGALLWPRSVALVGASDDPAKTSSRPLRYLRASGFTGRVYPVNPRREYVGGERAWPSLADLPEVPDHVYVMTGAEQAIEAVGECGRLGVPVATVLASGFGEEGEQGREREARLRAAAGTTRVLGPSSLGVVNPRNGMLLTANAAFAETDLAPGGVFVASHSGSVIGALVSRGKQRGISFAGLVSTGGEANLSLGEICLSTVDDEGIGSYALFLESLHHSDELAEFALAAAERGKPVVVYKLGRSAQGAQLSVSHTGALAGSDEEADAFFRACGISRVDNLEALIEAPALLERVPAGKGTADFSVAVLTTTGGGAALIVDQLGLRGIEVRAPSAPLLRRIQALGAPVTDSIVMDLTLAGAKHEIVSGALDELQHSGEFDLVVMVVGSSARFHPELAVKAVAERAGGPTPLAAFAVPDALQALAALAEAGVPAFRTPEAIVEAITAAASRPGAPAYRPSTRGAATGTRQVLDEVDSYRVLDKVGITAQARVEVSIDEVLEGRVPAGLPYPVAVKVLSAEIAHKTDAGGVVLGVSGERELVDAARAIAAAVSESGGTAERLLVTEMAPSGVDALVGYRVSDEVGPLIMVAAGGITAELYRDSSLRLAPVDLATAHEMIREVKGLTPVVGYRGSSGDVDALASAIVALSTLAESAPAVLEAEVNPLRVFGPGEGATALDALVCVTGHG</sequence>
<dbReference type="KEGG" id="acab:QRX50_06425"/>
<dbReference type="Gene3D" id="3.40.50.720">
    <property type="entry name" value="NAD(P)-binding Rossmann-like Domain"/>
    <property type="match status" value="1"/>
</dbReference>
<dbReference type="Pfam" id="PF13549">
    <property type="entry name" value="ATP-grasp_5"/>
    <property type="match status" value="1"/>
</dbReference>
<proteinExistence type="predicted"/>
<name>A0A9Y2MYZ5_9PSEU</name>
<dbReference type="GO" id="GO:0005524">
    <property type="term" value="F:ATP binding"/>
    <property type="evidence" value="ECO:0007669"/>
    <property type="project" value="InterPro"/>
</dbReference>
<protein>
    <submittedName>
        <fullName evidence="2">Acetate--CoA ligase family protein</fullName>
    </submittedName>
</protein>
<evidence type="ECO:0000259" key="1">
    <source>
        <dbReference type="SMART" id="SM00881"/>
    </source>
</evidence>
<keyword evidence="2" id="KW-0436">Ligase</keyword>
<evidence type="ECO:0000313" key="3">
    <source>
        <dbReference type="Proteomes" id="UP001236014"/>
    </source>
</evidence>
<dbReference type="EMBL" id="CP127294">
    <property type="protein sequence ID" value="WIX80412.1"/>
    <property type="molecule type" value="Genomic_DNA"/>
</dbReference>
<dbReference type="PANTHER" id="PTHR42793">
    <property type="entry name" value="COA BINDING DOMAIN CONTAINING PROTEIN"/>
    <property type="match status" value="1"/>
</dbReference>
<dbReference type="Proteomes" id="UP001236014">
    <property type="component" value="Chromosome"/>
</dbReference>
<dbReference type="AlphaFoldDB" id="A0A9Y2MYZ5"/>
<dbReference type="SMART" id="SM00881">
    <property type="entry name" value="CoA_binding"/>
    <property type="match status" value="1"/>
</dbReference>
<keyword evidence="3" id="KW-1185">Reference proteome</keyword>
<organism evidence="2 3">
    <name type="scientific">Amycolatopsis carbonis</name>
    <dbReference type="NCBI Taxonomy" id="715471"/>
    <lineage>
        <taxon>Bacteria</taxon>
        <taxon>Bacillati</taxon>
        <taxon>Actinomycetota</taxon>
        <taxon>Actinomycetes</taxon>
        <taxon>Pseudonocardiales</taxon>
        <taxon>Pseudonocardiaceae</taxon>
        <taxon>Amycolatopsis</taxon>
    </lineage>
</organism>